<reference evidence="1 2" key="1">
    <citation type="journal article" date="2022" name="bioRxiv">
        <title>The genome of the oomycete Peronosclerospora sorghi, a cosmopolitan pathogen of maize and sorghum, is inflated with dispersed pseudogenes.</title>
        <authorList>
            <person name="Fletcher K."/>
            <person name="Martin F."/>
            <person name="Isakeit T."/>
            <person name="Cavanaugh K."/>
            <person name="Magill C."/>
            <person name="Michelmore R."/>
        </authorList>
    </citation>
    <scope>NUCLEOTIDE SEQUENCE [LARGE SCALE GENOMIC DNA]</scope>
    <source>
        <strain evidence="1">P6</strain>
    </source>
</reference>
<proteinExistence type="predicted"/>
<dbReference type="Proteomes" id="UP001163321">
    <property type="component" value="Chromosome 6"/>
</dbReference>
<sequence length="787" mass="88472">MMASPHLSNHYMYKSTHKVFLPDPIQAHEVAYIGEGLVDIEGLETLEEMDMEERPRHRRDVLDHYAIDVGEKYLNDIYKEDESPPDSRTVETPSSNGLTDRAQTEKELAWRKVRQLLLEEEKKASSAKKAEPTSSKKRVSSRLVASGDEREDRCDTVKLLDAMATTTSPNLYHATTPHHVRPKIARSLDPPAPSFTSHLSSRLAHFLQGASPTDGTNASFKSLSSHASSSSSSHPGATTPTRWMLLATLEQVTKTCQEMDLSDASVARVSVHLAAIDQVLRDELTSHKRQAQHSSTDSTEYESYPVLSIPSDAARESVAPTVKKTFKEFAAAQDLTDTLATFHALVADCGLEDVRIQEPWHLYYRIRDAVYPKLGFVQKQLFKLLNVRLGMDVYRRRPAASKRVCIVGAGPVGLRAAVELALLGAQVSVLEKRTKFSRENMLHLWPWVVQDLASLGAKILLKNFCKSRTYFHVSTRQLQMILLKVALLLGVKIYAGTGFEAIVPPEADASRGHSFYSIQTSPQIPVVEFTAVLGASGTNNLVAKPAGIHRFVFCRNESLGIVCYYPNLETPDETKMKEFSWTKQLKHAMLSKMRDVGIDLENIVYFRGEMHYLVMTPKRRNLLEHEVVKKNYADSQDLVRNDNINPTALYDFVNRIIKFVGIARKTEIAHVNLFDFSQLTRADQAARILHAHGKKLYVGLMGDSLLEPVWHEGVGTCRGFLSALDGVWMIAEIGRKCDDQLLADRAVAYQVMQRLSGQHRLEMQKNVRKYTVDPRSRYIVSFPQVTC</sequence>
<dbReference type="EMBL" id="CM047585">
    <property type="protein sequence ID" value="KAI9909790.1"/>
    <property type="molecule type" value="Genomic_DNA"/>
</dbReference>
<protein>
    <submittedName>
        <fullName evidence="1">Uncharacterized protein</fullName>
    </submittedName>
</protein>
<comment type="caution">
    <text evidence="1">The sequence shown here is derived from an EMBL/GenBank/DDBJ whole genome shotgun (WGS) entry which is preliminary data.</text>
</comment>
<keyword evidence="2" id="KW-1185">Reference proteome</keyword>
<gene>
    <name evidence="1" type="ORF">PsorP6_010271</name>
</gene>
<organism evidence="1 2">
    <name type="scientific">Peronosclerospora sorghi</name>
    <dbReference type="NCBI Taxonomy" id="230839"/>
    <lineage>
        <taxon>Eukaryota</taxon>
        <taxon>Sar</taxon>
        <taxon>Stramenopiles</taxon>
        <taxon>Oomycota</taxon>
        <taxon>Peronosporomycetes</taxon>
        <taxon>Peronosporales</taxon>
        <taxon>Peronosporaceae</taxon>
        <taxon>Peronosclerospora</taxon>
    </lineage>
</organism>
<name>A0ACC0VTB3_9STRA</name>
<evidence type="ECO:0000313" key="1">
    <source>
        <dbReference type="EMBL" id="KAI9909790.1"/>
    </source>
</evidence>
<evidence type="ECO:0000313" key="2">
    <source>
        <dbReference type="Proteomes" id="UP001163321"/>
    </source>
</evidence>
<accession>A0ACC0VTB3</accession>